<dbReference type="Proteomes" id="UP000472277">
    <property type="component" value="Chromosome 22"/>
</dbReference>
<gene>
    <name evidence="11" type="primary">FCHO1</name>
    <name evidence="11" type="synonym">LOC115158323</name>
</gene>
<dbReference type="PROSITE" id="PS51741">
    <property type="entry name" value="F_BAR"/>
    <property type="match status" value="1"/>
</dbReference>
<dbReference type="CDD" id="cd09268">
    <property type="entry name" value="FCHo1_MHD"/>
    <property type="match status" value="1"/>
</dbReference>
<comment type="similarity">
    <text evidence="2">Belongs to the FCHO family.</text>
</comment>
<dbReference type="InterPro" id="IPR028565">
    <property type="entry name" value="MHD"/>
</dbReference>
<dbReference type="AlphaFoldDB" id="A0A674D9F8"/>
<dbReference type="Gene3D" id="2.60.40.1170">
    <property type="entry name" value="Mu homology domain, subdomain B"/>
    <property type="match status" value="2"/>
</dbReference>
<dbReference type="SUPFAM" id="SSF103657">
    <property type="entry name" value="BAR/IMD domain-like"/>
    <property type="match status" value="1"/>
</dbReference>
<organism evidence="11 12">
    <name type="scientific">Salmo trutta</name>
    <name type="common">Brown trout</name>
    <dbReference type="NCBI Taxonomy" id="8032"/>
    <lineage>
        <taxon>Eukaryota</taxon>
        <taxon>Metazoa</taxon>
        <taxon>Chordata</taxon>
        <taxon>Craniata</taxon>
        <taxon>Vertebrata</taxon>
        <taxon>Euteleostomi</taxon>
        <taxon>Actinopterygii</taxon>
        <taxon>Neopterygii</taxon>
        <taxon>Teleostei</taxon>
        <taxon>Protacanthopterygii</taxon>
        <taxon>Salmoniformes</taxon>
        <taxon>Salmonidae</taxon>
        <taxon>Salmoninae</taxon>
        <taxon>Salmo</taxon>
    </lineage>
</organism>
<dbReference type="PANTHER" id="PTHR23065:SF6">
    <property type="entry name" value="F-BAR DOMAIN ONLY PROTEIN 1"/>
    <property type="match status" value="1"/>
</dbReference>
<feature type="domain" description="MHD" evidence="9">
    <location>
        <begin position="562"/>
        <end position="829"/>
    </location>
</feature>
<evidence type="ECO:0000313" key="12">
    <source>
        <dbReference type="Proteomes" id="UP000472277"/>
    </source>
</evidence>
<dbReference type="SUPFAM" id="SSF49447">
    <property type="entry name" value="Second domain of Mu2 adaptin subunit (ap50) of ap2 adaptor"/>
    <property type="match status" value="1"/>
</dbReference>
<reference evidence="11" key="1">
    <citation type="submission" date="2025-08" db="UniProtKB">
        <authorList>
            <consortium name="Ensembl"/>
        </authorList>
    </citation>
    <scope>IDENTIFICATION</scope>
</reference>
<evidence type="ECO:0000313" key="11">
    <source>
        <dbReference type="Ensembl" id="ENSSTUP00000092189.1"/>
    </source>
</evidence>
<evidence type="ECO:0000256" key="3">
    <source>
        <dbReference type="ARBA" id="ARBA00022583"/>
    </source>
</evidence>
<keyword evidence="3" id="KW-0254">Endocytosis</keyword>
<dbReference type="InterPro" id="IPR027267">
    <property type="entry name" value="AH/BAR_dom_sf"/>
</dbReference>
<feature type="compositionally biased region" description="Basic and acidic residues" evidence="8">
    <location>
        <begin position="400"/>
        <end position="410"/>
    </location>
</feature>
<dbReference type="Ensembl" id="ENSSTUT00000098112.1">
    <property type="protein sequence ID" value="ENSSTUP00000092189.1"/>
    <property type="gene ID" value="ENSSTUG00000039051.1"/>
</dbReference>
<evidence type="ECO:0000259" key="10">
    <source>
        <dbReference type="PROSITE" id="PS51741"/>
    </source>
</evidence>
<dbReference type="InterPro" id="IPR031160">
    <property type="entry name" value="F_BAR_dom"/>
</dbReference>
<evidence type="ECO:0000256" key="4">
    <source>
        <dbReference type="ARBA" id="ARBA00023054"/>
    </source>
</evidence>
<evidence type="ECO:0000256" key="2">
    <source>
        <dbReference type="ARBA" id="ARBA00011064"/>
    </source>
</evidence>
<dbReference type="Gene3D" id="1.20.1270.60">
    <property type="entry name" value="Arfaptin homology (AH) domain/BAR domain"/>
    <property type="match status" value="1"/>
</dbReference>
<reference evidence="11" key="2">
    <citation type="submission" date="2025-09" db="UniProtKB">
        <authorList>
            <consortium name="Ensembl"/>
        </authorList>
    </citation>
    <scope>IDENTIFICATION</scope>
</reference>
<feature type="region of interest" description="Disordered" evidence="8">
    <location>
        <begin position="532"/>
        <end position="555"/>
    </location>
</feature>
<keyword evidence="6" id="KW-0168">Coated pit</keyword>
<dbReference type="InterPro" id="IPR018808">
    <property type="entry name" value="Muniscin_C"/>
</dbReference>
<feature type="compositionally biased region" description="Basic and acidic residues" evidence="8">
    <location>
        <begin position="438"/>
        <end position="447"/>
    </location>
</feature>
<dbReference type="GO" id="GO:0005905">
    <property type="term" value="C:clathrin-coated pit"/>
    <property type="evidence" value="ECO:0007669"/>
    <property type="project" value="UniProtKB-SubCell"/>
</dbReference>
<comment type="subcellular location">
    <subcellularLocation>
        <location evidence="1">Membrane</location>
        <location evidence="1">Clathrin-coated pit</location>
        <topology evidence="1">Peripheral membrane protein</topology>
        <orientation evidence="1">Cytoplasmic side</orientation>
    </subcellularLocation>
</comment>
<feature type="compositionally biased region" description="Polar residues" evidence="8">
    <location>
        <begin position="423"/>
        <end position="433"/>
    </location>
</feature>
<dbReference type="InterPro" id="IPR054713">
    <property type="entry name" value="GMIP/FCHO2-like_FCH"/>
</dbReference>
<dbReference type="GO" id="GO:0072583">
    <property type="term" value="P:clathrin-dependent endocytosis"/>
    <property type="evidence" value="ECO:0007669"/>
    <property type="project" value="TreeGrafter"/>
</dbReference>
<sequence>MKENRISFVCVHLSPPFYLNNSCYYGDKNAGFDLLYHNMKHGQIATKELAEFVRERAAIEETYSKSMSKMAKMASNGSPLGTFAPMWDVFRVSSDKLALCHLELMRKMNDLIRDINKYGDEQVKVHRKTKEEQVGTLEAVQAVQVQNGHLQKSREGYHSKCIELDRLRKEGAPQKELEKAELKSKKAGELFAVCIEKYNRVGGDFEQKMSESAQKFQDIEEAHLRQMKQLIKGYSHSIEDTHVQVGQVHEEFKQNVENIGIDNLIQRFAEQKGTGKDRPALVGFEEYMTASVPEGSKKSRGKAFRIPGLVFMFVSDMAGYSPFCTQNSPLDVDEEGFVIRADDKENDFYSSDSDFDDEEPKKFHIQIRPVGSSSNSAATEMELKATVGALTLPPNRGVQWEKRRGKEGVQDQRGGMDGVRSDPFSSDSKTLPTPSFCKDMDRKRDRSVPPPESPDDPFAITMIGSPTHQSALAAATGVLTHSVSSSRLTPNAKSLPLSQPKKELVHWNSVHNPFSEGTSAGSLALGGVVNEGGRKQRESCSESEPLHLSRGPSPISLSTQESWPVAAAITEYINAYFKGGQHNRCLVKITGDLTMSFPAGITCIFTANPNAPVLSFRLVNISRVDHFLPNQKLLYSDPSQSDPDTRDFWFNMQALNLYLQREAELNPLASYYNVALLKYQVSSQDPGRAPLLLSAECQRSGTVTRVSLDYHCCPATAPSTQLTAVQVLLPLDHTATDLQCHPPASWNTKERRLLWKLPNLSPTNQSKGSGTLCASWQCLEVPRGPPPSLAVQFVGSGASLSGMDVELVGNRYRMSLVKKRFATGRYMAGCTL</sequence>
<dbReference type="SMART" id="SM00055">
    <property type="entry name" value="FCH"/>
    <property type="match status" value="1"/>
</dbReference>
<dbReference type="FunFam" id="1.20.1270.60:FF:000016">
    <property type="entry name" value="FCH domain only protein 2"/>
    <property type="match status" value="1"/>
</dbReference>
<evidence type="ECO:0000259" key="9">
    <source>
        <dbReference type="PROSITE" id="PS51072"/>
    </source>
</evidence>
<name>A0A674D9F8_SALTR</name>
<dbReference type="PANTHER" id="PTHR23065">
    <property type="entry name" value="PROLINE-SERINE-THREONINE PHOSPHATASE INTERACTING PROTEIN 1"/>
    <property type="match status" value="1"/>
</dbReference>
<evidence type="ECO:0000256" key="7">
    <source>
        <dbReference type="PROSITE-ProRule" id="PRU01077"/>
    </source>
</evidence>
<dbReference type="InterPro" id="IPR001060">
    <property type="entry name" value="FCH_dom"/>
</dbReference>
<feature type="domain" description="F-BAR" evidence="10">
    <location>
        <begin position="11"/>
        <end position="264"/>
    </location>
</feature>
<evidence type="ECO:0000256" key="8">
    <source>
        <dbReference type="SAM" id="MobiDB-lite"/>
    </source>
</evidence>
<evidence type="ECO:0000256" key="5">
    <source>
        <dbReference type="ARBA" id="ARBA00023136"/>
    </source>
</evidence>
<accession>A0A674D9F8</accession>
<dbReference type="Pfam" id="PF22699">
    <property type="entry name" value="GMIP-like_FCH"/>
    <property type="match status" value="1"/>
</dbReference>
<dbReference type="GO" id="GO:0048268">
    <property type="term" value="P:clathrin coat assembly"/>
    <property type="evidence" value="ECO:0007669"/>
    <property type="project" value="TreeGrafter"/>
</dbReference>
<evidence type="ECO:0000256" key="6">
    <source>
        <dbReference type="ARBA" id="ARBA00023176"/>
    </source>
</evidence>
<dbReference type="GeneTree" id="ENSGT00940000160489"/>
<feature type="compositionally biased region" description="Basic and acidic residues" evidence="8">
    <location>
        <begin position="532"/>
        <end position="547"/>
    </location>
</feature>
<dbReference type="PROSITE" id="PS51072">
    <property type="entry name" value="MHD"/>
    <property type="match status" value="1"/>
</dbReference>
<keyword evidence="5" id="KW-0472">Membrane</keyword>
<dbReference type="GO" id="GO:0005886">
    <property type="term" value="C:plasma membrane"/>
    <property type="evidence" value="ECO:0007669"/>
    <property type="project" value="TreeGrafter"/>
</dbReference>
<dbReference type="Pfam" id="PF10291">
    <property type="entry name" value="muHD"/>
    <property type="match status" value="1"/>
</dbReference>
<dbReference type="GO" id="GO:0060028">
    <property type="term" value="P:convergent extension involved in axis elongation"/>
    <property type="evidence" value="ECO:0007669"/>
    <property type="project" value="UniProtKB-ARBA"/>
</dbReference>
<keyword evidence="4 7" id="KW-0175">Coiled coil</keyword>
<dbReference type="InterPro" id="IPR036168">
    <property type="entry name" value="AP2_Mu_C_sf"/>
</dbReference>
<proteinExistence type="inferred from homology"/>
<evidence type="ECO:0000256" key="1">
    <source>
        <dbReference type="ARBA" id="ARBA00004283"/>
    </source>
</evidence>
<feature type="region of interest" description="Disordered" evidence="8">
    <location>
        <begin position="400"/>
        <end position="463"/>
    </location>
</feature>
<keyword evidence="12" id="KW-1185">Reference proteome</keyword>
<protein>
    <submittedName>
        <fullName evidence="11">FCH and mu domain containing endocytic adaptor 1</fullName>
    </submittedName>
</protein>
<dbReference type="GO" id="GO:0030136">
    <property type="term" value="C:clathrin-coated vesicle"/>
    <property type="evidence" value="ECO:0007669"/>
    <property type="project" value="TreeGrafter"/>
</dbReference>